<keyword evidence="6 7" id="KW-0012">Acyltransferase</keyword>
<dbReference type="Proteomes" id="UP000201169">
    <property type="component" value="Chromosome"/>
</dbReference>
<dbReference type="PANTHER" id="PTHR30606:SF10">
    <property type="entry name" value="PHOSPHATIDYLINOSITOL MANNOSIDE ACYLTRANSFERASE"/>
    <property type="match status" value="1"/>
</dbReference>
<dbReference type="Pfam" id="PF03279">
    <property type="entry name" value="Lip_A_acyltrans"/>
    <property type="match status" value="1"/>
</dbReference>
<proteinExistence type="predicted"/>
<evidence type="ECO:0000256" key="6">
    <source>
        <dbReference type="ARBA" id="ARBA00023315"/>
    </source>
</evidence>
<dbReference type="GO" id="GO:0005886">
    <property type="term" value="C:plasma membrane"/>
    <property type="evidence" value="ECO:0007669"/>
    <property type="project" value="UniProtKB-SubCell"/>
</dbReference>
<dbReference type="EMBL" id="CP022347">
    <property type="protein sequence ID" value="ASQ30070.1"/>
    <property type="molecule type" value="Genomic_DNA"/>
</dbReference>
<evidence type="ECO:0000256" key="3">
    <source>
        <dbReference type="ARBA" id="ARBA00022519"/>
    </source>
</evidence>
<evidence type="ECO:0000256" key="2">
    <source>
        <dbReference type="ARBA" id="ARBA00022475"/>
    </source>
</evidence>
<reference evidence="7 8" key="1">
    <citation type="submission" date="2017-07" db="EMBL/GenBank/DDBJ databases">
        <title>Analysis of two Campylobacter avium genomes and identification of a novel hippuricase gene.</title>
        <authorList>
            <person name="Miller W.G."/>
            <person name="Chapman M.H."/>
            <person name="Yee E."/>
            <person name="Revez J."/>
            <person name="Bono J.L."/>
            <person name="Rossi M."/>
        </authorList>
    </citation>
    <scope>NUCLEOTIDE SEQUENCE [LARGE SCALE GENOMIC DNA]</scope>
    <source>
        <strain evidence="7 8">LMG 24591</strain>
    </source>
</reference>
<evidence type="ECO:0000313" key="8">
    <source>
        <dbReference type="Proteomes" id="UP000201169"/>
    </source>
</evidence>
<dbReference type="AlphaFoldDB" id="A0A222MWR7"/>
<accession>A0A222MWR7</accession>
<protein>
    <submittedName>
        <fullName evidence="7">Lipid A biosynthesis lauroyl acyltransferase</fullName>
        <ecNumber evidence="7">2.3.1.241</ecNumber>
    </submittedName>
</protein>
<dbReference type="InterPro" id="IPR004960">
    <property type="entry name" value="LipA_acyltrans"/>
</dbReference>
<keyword evidence="4 7" id="KW-0808">Transferase</keyword>
<evidence type="ECO:0000256" key="1">
    <source>
        <dbReference type="ARBA" id="ARBA00004533"/>
    </source>
</evidence>
<dbReference type="GO" id="GO:0009247">
    <property type="term" value="P:glycolipid biosynthetic process"/>
    <property type="evidence" value="ECO:0007669"/>
    <property type="project" value="UniProtKB-ARBA"/>
</dbReference>
<keyword evidence="5" id="KW-0472">Membrane</keyword>
<keyword evidence="2" id="KW-1003">Cell membrane</keyword>
<evidence type="ECO:0000313" key="7">
    <source>
        <dbReference type="EMBL" id="ASQ30070.1"/>
    </source>
</evidence>
<gene>
    <name evidence="7" type="primary">waaM</name>
    <name evidence="7" type="ORF">CAV_0403</name>
</gene>
<evidence type="ECO:0000256" key="4">
    <source>
        <dbReference type="ARBA" id="ARBA00022679"/>
    </source>
</evidence>
<organism evidence="7 8">
    <name type="scientific">Campylobacter avium LMG 24591</name>
    <dbReference type="NCBI Taxonomy" id="522484"/>
    <lineage>
        <taxon>Bacteria</taxon>
        <taxon>Pseudomonadati</taxon>
        <taxon>Campylobacterota</taxon>
        <taxon>Epsilonproteobacteria</taxon>
        <taxon>Campylobacterales</taxon>
        <taxon>Campylobacteraceae</taxon>
        <taxon>Campylobacter</taxon>
    </lineage>
</organism>
<dbReference type="PANTHER" id="PTHR30606">
    <property type="entry name" value="LIPID A BIOSYNTHESIS LAUROYL ACYLTRANSFERASE"/>
    <property type="match status" value="1"/>
</dbReference>
<dbReference type="KEGG" id="cavi:CAV_0403"/>
<dbReference type="OrthoDB" id="9803456at2"/>
<keyword evidence="8" id="KW-1185">Reference proteome</keyword>
<sequence length="292" mass="34130">MKKSDFLYLFLYYLLKFVFKILPKKLIKKLANLIAKIAFKLNKKHRKIIDVNLSICFPSKTKKQRDEISLKIYENFAKFGLDFLANQNINKDEIQKKVQVEDLQDFKAISNSGRKLVFSTAHYGNWELLSLFYSANFKKISIVVRMLDSEVMNKIVAKNRAQFDIELINKKGGLKQMLKALKNDRVLGILTDQNATENEGLKLKFFNKDIIYLSGASVIAKKSSALLVPVFIYQKDDKYIIKHFKAMDSKDFSVEELTKYQAACLEQMIKFKPDEYFFFHKRFKSSSENPYE</sequence>
<evidence type="ECO:0000256" key="5">
    <source>
        <dbReference type="ARBA" id="ARBA00023136"/>
    </source>
</evidence>
<comment type="subcellular location">
    <subcellularLocation>
        <location evidence="1">Cell inner membrane</location>
    </subcellularLocation>
</comment>
<dbReference type="EC" id="2.3.1.241" evidence="7"/>
<dbReference type="NCBIfam" id="NF006270">
    <property type="entry name" value="PRK08419.1"/>
    <property type="match status" value="1"/>
</dbReference>
<name>A0A222MWR7_9BACT</name>
<dbReference type="GO" id="GO:0008913">
    <property type="term" value="F:Kdo2-lipid IVA acyltransferase activity"/>
    <property type="evidence" value="ECO:0007669"/>
    <property type="project" value="UniProtKB-EC"/>
</dbReference>
<dbReference type="CDD" id="cd07984">
    <property type="entry name" value="LPLAT_LABLAT-like"/>
    <property type="match status" value="1"/>
</dbReference>
<keyword evidence="3" id="KW-0997">Cell inner membrane</keyword>
<dbReference type="RefSeq" id="WP_094324857.1">
    <property type="nucleotide sequence ID" value="NZ_CP022347.1"/>
</dbReference>